<accession>A0A517Q111</accession>
<gene>
    <name evidence="1" type="ORF">Enr10x_05960</name>
</gene>
<keyword evidence="2" id="KW-1185">Reference proteome</keyword>
<reference evidence="1 2" key="1">
    <citation type="submission" date="2019-03" db="EMBL/GenBank/DDBJ databases">
        <title>Deep-cultivation of Planctomycetes and their phenomic and genomic characterization uncovers novel biology.</title>
        <authorList>
            <person name="Wiegand S."/>
            <person name="Jogler M."/>
            <person name="Boedeker C."/>
            <person name="Pinto D."/>
            <person name="Vollmers J."/>
            <person name="Rivas-Marin E."/>
            <person name="Kohn T."/>
            <person name="Peeters S.H."/>
            <person name="Heuer A."/>
            <person name="Rast P."/>
            <person name="Oberbeckmann S."/>
            <person name="Bunk B."/>
            <person name="Jeske O."/>
            <person name="Meyerdierks A."/>
            <person name="Storesund J.E."/>
            <person name="Kallscheuer N."/>
            <person name="Luecker S."/>
            <person name="Lage O.M."/>
            <person name="Pohl T."/>
            <person name="Merkel B.J."/>
            <person name="Hornburger P."/>
            <person name="Mueller R.-W."/>
            <person name="Bruemmer F."/>
            <person name="Labrenz M."/>
            <person name="Spormann A.M."/>
            <person name="Op den Camp H."/>
            <person name="Overmann J."/>
            <person name="Amann R."/>
            <person name="Jetten M.S.M."/>
            <person name="Mascher T."/>
            <person name="Medema M.H."/>
            <person name="Devos D.P."/>
            <person name="Kaster A.-K."/>
            <person name="Ovreas L."/>
            <person name="Rohde M."/>
            <person name="Galperin M.Y."/>
            <person name="Jogler C."/>
        </authorList>
    </citation>
    <scope>NUCLEOTIDE SEQUENCE [LARGE SCALE GENOMIC DNA]</scope>
    <source>
        <strain evidence="1 2">Enr10</strain>
    </source>
</reference>
<dbReference type="AlphaFoldDB" id="A0A517Q111"/>
<evidence type="ECO:0000313" key="2">
    <source>
        <dbReference type="Proteomes" id="UP000315647"/>
    </source>
</evidence>
<organism evidence="1 2">
    <name type="scientific">Gimesia panareensis</name>
    <dbReference type="NCBI Taxonomy" id="2527978"/>
    <lineage>
        <taxon>Bacteria</taxon>
        <taxon>Pseudomonadati</taxon>
        <taxon>Planctomycetota</taxon>
        <taxon>Planctomycetia</taxon>
        <taxon>Planctomycetales</taxon>
        <taxon>Planctomycetaceae</taxon>
        <taxon>Gimesia</taxon>
    </lineage>
</organism>
<protein>
    <submittedName>
        <fullName evidence="1">Uncharacterized protein</fullName>
    </submittedName>
</protein>
<proteinExistence type="predicted"/>
<sequence>MRIRYLIPTDGKPDTGSDSFEILTDKMLSFTTSNLRRNIRFVTAELEHLMFHNQSSKGVLGYEVSYFANRTGSDRCVRS</sequence>
<dbReference type="EMBL" id="CP037421">
    <property type="protein sequence ID" value="QDT25301.1"/>
    <property type="molecule type" value="Genomic_DNA"/>
</dbReference>
<name>A0A517Q111_9PLAN</name>
<evidence type="ECO:0000313" key="1">
    <source>
        <dbReference type="EMBL" id="QDT25301.1"/>
    </source>
</evidence>
<dbReference type="Proteomes" id="UP000315647">
    <property type="component" value="Chromosome"/>
</dbReference>